<comment type="caution">
    <text evidence="3">The sequence shown here is derived from an EMBL/GenBank/DDBJ whole genome shotgun (WGS) entry which is preliminary data.</text>
</comment>
<evidence type="ECO:0000259" key="2">
    <source>
        <dbReference type="Pfam" id="PF21522"/>
    </source>
</evidence>
<dbReference type="Pfam" id="PF21522">
    <property type="entry name" value="MreB-like_C"/>
    <property type="match status" value="1"/>
</dbReference>
<feature type="domain" description="Actin-like protein N-terminal" evidence="1">
    <location>
        <begin position="25"/>
        <end position="183"/>
    </location>
</feature>
<evidence type="ECO:0000259" key="1">
    <source>
        <dbReference type="Pfam" id="PF17989"/>
    </source>
</evidence>
<sequence length="426" mass="49305">MGIFKNPSHGFVTSNPVYVAYPILGLDVGNKDIKSVFETLRNTMKIPNILAPMPEKRDIINESIFTDSVSKESKKDLLLENIHFYIDSPAVSREFNRQFYAAGKLATEQKTKWEIREKTKKHDNDQIIINALVTAAIRALEYFKVENNTVHSKMVLSISLPVDETKNKEEFKSKFKDHKHTIKFLDVPHFQNITVYLEFPEVYTPTECLSGIIDLSIAEETNVHIADSSLIKKKILVPDFGGGTFDLILVENGKIKKARTHKIGINEFIQQIMDEFESKHDFAMTSREKVVERMKDLENPYQYKVYGRWVDFKDIAMKHFFACAQSIYTIIDSEWKNTDDIDLTLWIGGGSIPTKSHLQTINNDKYAFKFVDPIPRPTIERIKMEEQGREFPRVPDEEIVIYLNARGNYKLARRMEKKRQEKALQG</sequence>
<accession>A0A364K1K6</accession>
<evidence type="ECO:0000313" key="4">
    <source>
        <dbReference type="Proteomes" id="UP000251213"/>
    </source>
</evidence>
<dbReference type="InterPro" id="IPR040607">
    <property type="entry name" value="ALP_N"/>
</dbReference>
<proteinExistence type="predicted"/>
<dbReference type="SUPFAM" id="SSF53067">
    <property type="entry name" value="Actin-like ATPase domain"/>
    <property type="match status" value="1"/>
</dbReference>
<dbReference type="CDD" id="cd24023">
    <property type="entry name" value="ASKHA_NBD_ParM_Alp7A-like"/>
    <property type="match status" value="1"/>
</dbReference>
<keyword evidence="4" id="KW-1185">Reference proteome</keyword>
<dbReference type="RefSeq" id="WP_113659960.1">
    <property type="nucleotide sequence ID" value="NZ_KZ845673.1"/>
</dbReference>
<organism evidence="3 4">
    <name type="scientific">Thermoflavimicrobium daqui</name>
    <dbReference type="NCBI Taxonomy" id="2137476"/>
    <lineage>
        <taxon>Bacteria</taxon>
        <taxon>Bacillati</taxon>
        <taxon>Bacillota</taxon>
        <taxon>Bacilli</taxon>
        <taxon>Bacillales</taxon>
        <taxon>Thermoactinomycetaceae</taxon>
        <taxon>Thermoflavimicrobium</taxon>
    </lineage>
</organism>
<evidence type="ECO:0000313" key="3">
    <source>
        <dbReference type="EMBL" id="RAL21918.1"/>
    </source>
</evidence>
<dbReference type="InterPro" id="IPR043129">
    <property type="entry name" value="ATPase_NBD"/>
</dbReference>
<feature type="domain" description="Actin homologue MreB-like C-terminal" evidence="2">
    <location>
        <begin position="239"/>
        <end position="359"/>
    </location>
</feature>
<dbReference type="InterPro" id="IPR049067">
    <property type="entry name" value="MreB-like_C"/>
</dbReference>
<reference evidence="3 4" key="1">
    <citation type="submission" date="2018-06" db="EMBL/GenBank/DDBJ databases">
        <title>Thermoflavimicrobium daqus sp. nov., a thermophilic microbe isolated from Moutai-flavour Daqu.</title>
        <authorList>
            <person name="Wang X."/>
            <person name="Zhou H."/>
        </authorList>
    </citation>
    <scope>NUCLEOTIDE SEQUENCE [LARGE SCALE GENOMIC DNA]</scope>
    <source>
        <strain evidence="3 4">FBKL4.011</strain>
    </source>
</reference>
<dbReference type="EMBL" id="QJKK01000011">
    <property type="protein sequence ID" value="RAL21918.1"/>
    <property type="molecule type" value="Genomic_DNA"/>
</dbReference>
<protein>
    <submittedName>
        <fullName evidence="3">Uncharacterized protein</fullName>
    </submittedName>
</protein>
<dbReference type="AlphaFoldDB" id="A0A364K1K6"/>
<dbReference type="Pfam" id="PF17989">
    <property type="entry name" value="ALP_N"/>
    <property type="match status" value="1"/>
</dbReference>
<dbReference type="Proteomes" id="UP000251213">
    <property type="component" value="Unassembled WGS sequence"/>
</dbReference>
<reference evidence="3 4" key="2">
    <citation type="submission" date="2018-06" db="EMBL/GenBank/DDBJ databases">
        <authorList>
            <person name="Zhirakovskaya E."/>
        </authorList>
    </citation>
    <scope>NUCLEOTIDE SEQUENCE [LARGE SCALE GENOMIC DNA]</scope>
    <source>
        <strain evidence="3 4">FBKL4.011</strain>
    </source>
</reference>
<gene>
    <name evidence="3" type="ORF">DL897_15110</name>
</gene>
<dbReference type="Gene3D" id="3.30.420.40">
    <property type="match status" value="2"/>
</dbReference>
<name>A0A364K1K6_9BACL</name>